<comment type="subcellular location">
    <subcellularLocation>
        <location evidence="9">Cytoplasm</location>
    </subcellularLocation>
</comment>
<feature type="region of interest" description="Head domain (RuvB-H)" evidence="9">
    <location>
        <begin position="263"/>
        <end position="353"/>
    </location>
</feature>
<dbReference type="Gene3D" id="1.10.8.60">
    <property type="match status" value="1"/>
</dbReference>
<keyword evidence="13" id="KW-1185">Reference proteome</keyword>
<sequence>MTDNDVNDAFPGITRPDSLPDDERDRALRPRKLVDFQGQEQIKTNLAVFIQAARERGESLDHVFLIGPPGLGKTTLAQITANELGVDFKVTSAPALDKPKDLAGILATVTERTVFFIDEIHRLKPAIEEMLYIAMEDYELDWIIGQGPSARTVRIPLPPFTLIGATTRAGMVSSPLVSRFGIVQRFAFYSDDELTDIILRSAGILGAEIDGSAARALAHCSRGTPRVANRLLRRMRDFAQVFGNGLITESVVSDGLEKLEIDCLGLERYDREILRSIIQNYGGGPVGAETLAISVGEAQDTLEDYYEPYLIQAGLLQRTPRGRMATEQAYSHLNLQRTNRGKDDTDANQRLPF</sequence>
<dbReference type="InterPro" id="IPR036390">
    <property type="entry name" value="WH_DNA-bd_sf"/>
</dbReference>
<dbReference type="GO" id="GO:0005737">
    <property type="term" value="C:cytoplasm"/>
    <property type="evidence" value="ECO:0007669"/>
    <property type="project" value="UniProtKB-SubCell"/>
</dbReference>
<dbReference type="GO" id="GO:0005524">
    <property type="term" value="F:ATP binding"/>
    <property type="evidence" value="ECO:0007669"/>
    <property type="project" value="UniProtKB-UniRule"/>
</dbReference>
<keyword evidence="2 9" id="KW-0547">Nucleotide-binding</keyword>
<evidence type="ECO:0000256" key="8">
    <source>
        <dbReference type="ARBA" id="ARBA00023204"/>
    </source>
</evidence>
<feature type="binding site" evidence="9">
    <location>
        <position position="318"/>
    </location>
    <ligand>
        <name>DNA</name>
        <dbReference type="ChEBI" id="CHEBI:16991"/>
    </ligand>
</feature>
<feature type="binding site" evidence="9">
    <location>
        <position position="29"/>
    </location>
    <ligand>
        <name>ATP</name>
        <dbReference type="ChEBI" id="CHEBI:30616"/>
    </ligand>
</feature>
<name>A0AAE3EH07_9SPIR</name>
<evidence type="ECO:0000256" key="4">
    <source>
        <dbReference type="ARBA" id="ARBA00022801"/>
    </source>
</evidence>
<accession>A0AAE3EH07</accession>
<comment type="domain">
    <text evidence="9">Has 3 domains, the large (RuvB-L) and small ATPase (RuvB-S) domains and the C-terminal head (RuvB-H) domain. The head domain binds DNA, while the ATPase domains jointly bind ATP, ADP or are empty depending on the state of the subunit in the translocation cycle. During a single DNA translocation step the structure of each domain remains the same, but their relative positions change.</text>
</comment>
<dbReference type="CDD" id="cd00009">
    <property type="entry name" value="AAA"/>
    <property type="match status" value="1"/>
</dbReference>
<feature type="binding site" evidence="9">
    <location>
        <position position="323"/>
    </location>
    <ligand>
        <name>DNA</name>
        <dbReference type="ChEBI" id="CHEBI:16991"/>
    </ligand>
</feature>
<feature type="binding site" evidence="9">
    <location>
        <position position="189"/>
    </location>
    <ligand>
        <name>ATP</name>
        <dbReference type="ChEBI" id="CHEBI:30616"/>
    </ligand>
</feature>
<evidence type="ECO:0000256" key="10">
    <source>
        <dbReference type="SAM" id="MobiDB-lite"/>
    </source>
</evidence>
<keyword evidence="6 9" id="KW-0238">DNA-binding</keyword>
<dbReference type="Pfam" id="PF17864">
    <property type="entry name" value="AAA_lid_4"/>
    <property type="match status" value="1"/>
</dbReference>
<gene>
    <name evidence="9 12" type="primary">ruvB</name>
    <name evidence="12" type="ORF">K7J14_07420</name>
</gene>
<dbReference type="Gene3D" id="1.10.10.10">
    <property type="entry name" value="Winged helix-like DNA-binding domain superfamily/Winged helix DNA-binding domain"/>
    <property type="match status" value="1"/>
</dbReference>
<dbReference type="SMART" id="SM00382">
    <property type="entry name" value="AAA"/>
    <property type="match status" value="1"/>
</dbReference>
<feature type="region of interest" description="Small ATPAse domain (RuvB-S)" evidence="9">
    <location>
        <begin position="190"/>
        <end position="260"/>
    </location>
</feature>
<feature type="binding site" evidence="9">
    <location>
        <position position="70"/>
    </location>
    <ligand>
        <name>ATP</name>
        <dbReference type="ChEBI" id="CHEBI:30616"/>
    </ligand>
</feature>
<keyword evidence="5 9" id="KW-0067">ATP-binding</keyword>
<dbReference type="GO" id="GO:0009378">
    <property type="term" value="F:four-way junction helicase activity"/>
    <property type="evidence" value="ECO:0007669"/>
    <property type="project" value="InterPro"/>
</dbReference>
<evidence type="ECO:0000256" key="2">
    <source>
        <dbReference type="ARBA" id="ARBA00022741"/>
    </source>
</evidence>
<dbReference type="PANTHER" id="PTHR42848:SF1">
    <property type="entry name" value="HOLLIDAY JUNCTION BRANCH MIGRATION COMPLEX SUBUNIT RUVB"/>
    <property type="match status" value="1"/>
</dbReference>
<dbReference type="InterPro" id="IPR027417">
    <property type="entry name" value="P-loop_NTPase"/>
</dbReference>
<dbReference type="SUPFAM" id="SSF52540">
    <property type="entry name" value="P-loop containing nucleoside triphosphate hydrolases"/>
    <property type="match status" value="1"/>
</dbReference>
<dbReference type="Proteomes" id="UP001198163">
    <property type="component" value="Unassembled WGS sequence"/>
</dbReference>
<dbReference type="InterPro" id="IPR036388">
    <property type="entry name" value="WH-like_DNA-bd_sf"/>
</dbReference>
<comment type="function">
    <text evidence="9">The RuvA-RuvB-RuvC complex processes Holliday junction (HJ) DNA during genetic recombination and DNA repair, while the RuvA-RuvB complex plays an important role in the rescue of blocked DNA replication forks via replication fork reversal (RFR). RuvA specifically binds to HJ cruciform DNA, conferring on it an open structure. The RuvB hexamer acts as an ATP-dependent pump, pulling dsDNA into and through the RuvAB complex. RuvB forms 2 homohexamers on either side of HJ DNA bound by 1 or 2 RuvA tetramers; 4 subunits per hexamer contact DNA at a time. Coordinated motions by a converter formed by DNA-disengaged RuvB subunits stimulates ATP hydrolysis and nucleotide exchange. Immobilization of the converter enables RuvB to convert the ATP-contained energy into a lever motion, pulling 2 nucleotides of DNA out of the RuvA tetramer per ATP hydrolyzed, thus driving DNA branch migration. The RuvB motors rotate together with the DNA substrate, which together with the progressing nucleotide cycle form the mechanistic basis for DNA recombination by continuous HJ branch migration. Branch migration allows RuvC to scan DNA until it finds its consensus sequence, where it cleaves and resolves cruciform DNA.</text>
</comment>
<evidence type="ECO:0000256" key="6">
    <source>
        <dbReference type="ARBA" id="ARBA00023125"/>
    </source>
</evidence>
<comment type="similarity">
    <text evidence="9">Belongs to the RuvB family.</text>
</comment>
<dbReference type="InterPro" id="IPR008823">
    <property type="entry name" value="RuvB_wg_C"/>
</dbReference>
<feature type="binding site" evidence="9">
    <location>
        <position position="226"/>
    </location>
    <ligand>
        <name>ATP</name>
        <dbReference type="ChEBI" id="CHEBI:30616"/>
    </ligand>
</feature>
<dbReference type="InterPro" id="IPR041445">
    <property type="entry name" value="AAA_lid_4"/>
</dbReference>
<feature type="binding site" evidence="9">
    <location>
        <position position="73"/>
    </location>
    <ligand>
        <name>ATP</name>
        <dbReference type="ChEBI" id="CHEBI:30616"/>
    </ligand>
</feature>
<feature type="domain" description="AAA+ ATPase" evidence="11">
    <location>
        <begin position="59"/>
        <end position="192"/>
    </location>
</feature>
<dbReference type="Pfam" id="PF05491">
    <property type="entry name" value="WHD_RuvB"/>
    <property type="match status" value="1"/>
</dbReference>
<evidence type="ECO:0000256" key="1">
    <source>
        <dbReference type="ARBA" id="ARBA00022490"/>
    </source>
</evidence>
<keyword evidence="7 9" id="KW-0233">DNA recombination</keyword>
<evidence type="ECO:0000256" key="3">
    <source>
        <dbReference type="ARBA" id="ARBA00022763"/>
    </source>
</evidence>
<comment type="caution">
    <text evidence="12">The sequence shown here is derived from an EMBL/GenBank/DDBJ whole genome shotgun (WGS) entry which is preliminary data.</text>
</comment>
<feature type="binding site" evidence="9">
    <location>
        <position position="74"/>
    </location>
    <ligand>
        <name>ATP</name>
        <dbReference type="ChEBI" id="CHEBI:30616"/>
    </ligand>
</feature>
<evidence type="ECO:0000256" key="9">
    <source>
        <dbReference type="HAMAP-Rule" id="MF_00016"/>
    </source>
</evidence>
<feature type="binding site" evidence="9">
    <location>
        <position position="28"/>
    </location>
    <ligand>
        <name>ATP</name>
        <dbReference type="ChEBI" id="CHEBI:30616"/>
    </ligand>
</feature>
<dbReference type="NCBIfam" id="TIGR00635">
    <property type="entry name" value="ruvB"/>
    <property type="match status" value="1"/>
</dbReference>
<reference evidence="12" key="1">
    <citation type="submission" date="2021-08" db="EMBL/GenBank/DDBJ databases">
        <title>Comparative analyses of Brucepasteria parasyntrophica and Teretinema zuelzerae.</title>
        <authorList>
            <person name="Song Y."/>
            <person name="Brune A."/>
        </authorList>
    </citation>
    <scope>NUCLEOTIDE SEQUENCE</scope>
    <source>
        <strain evidence="12">DSM 1903</strain>
    </source>
</reference>
<dbReference type="InterPro" id="IPR004605">
    <property type="entry name" value="DNA_helicase_Holl-junc_RuvB"/>
</dbReference>
<keyword evidence="12" id="KW-0347">Helicase</keyword>
<comment type="subunit">
    <text evidence="9">Homohexamer. Forms an RuvA(8)-RuvB(12)-Holliday junction (HJ) complex. HJ DNA is sandwiched between 2 RuvA tetramers; dsDNA enters through RuvA and exits via RuvB. An RuvB hexamer assembles on each DNA strand where it exits the tetramer. Each RuvB hexamer is contacted by two RuvA subunits (via domain III) on 2 adjacent RuvB subunits; this complex drives branch migration. In the full resolvosome a probable DNA-RuvA(4)-RuvB(12)-RuvC(2) complex forms which resolves the HJ.</text>
</comment>
<dbReference type="GO" id="GO:0006310">
    <property type="term" value="P:DNA recombination"/>
    <property type="evidence" value="ECO:0007669"/>
    <property type="project" value="UniProtKB-UniRule"/>
</dbReference>
<evidence type="ECO:0000256" key="7">
    <source>
        <dbReference type="ARBA" id="ARBA00023172"/>
    </source>
</evidence>
<dbReference type="GO" id="GO:0016787">
    <property type="term" value="F:hydrolase activity"/>
    <property type="evidence" value="ECO:0007669"/>
    <property type="project" value="UniProtKB-KW"/>
</dbReference>
<dbReference type="GO" id="GO:0000400">
    <property type="term" value="F:four-way junction DNA binding"/>
    <property type="evidence" value="ECO:0007669"/>
    <property type="project" value="UniProtKB-UniRule"/>
</dbReference>
<dbReference type="GO" id="GO:0006281">
    <property type="term" value="P:DNA repair"/>
    <property type="evidence" value="ECO:0007669"/>
    <property type="project" value="UniProtKB-UniRule"/>
</dbReference>
<feature type="region of interest" description="Disordered" evidence="10">
    <location>
        <begin position="1"/>
        <end position="24"/>
    </location>
</feature>
<dbReference type="SUPFAM" id="SSF46785">
    <property type="entry name" value="Winged helix' DNA-binding domain"/>
    <property type="match status" value="1"/>
</dbReference>
<dbReference type="EC" id="3.6.4.-" evidence="9"/>
<dbReference type="RefSeq" id="WP_230754883.1">
    <property type="nucleotide sequence ID" value="NZ_JAINWA010000003.1"/>
</dbReference>
<dbReference type="InterPro" id="IPR003593">
    <property type="entry name" value="AAA+_ATPase"/>
</dbReference>
<protein>
    <recommendedName>
        <fullName evidence="9">Holliday junction branch migration complex subunit RuvB</fullName>
        <ecNumber evidence="9">3.6.4.-</ecNumber>
    </recommendedName>
</protein>
<feature type="binding site" evidence="9">
    <location>
        <position position="179"/>
    </location>
    <ligand>
        <name>ATP</name>
        <dbReference type="ChEBI" id="CHEBI:30616"/>
    </ligand>
</feature>
<dbReference type="NCBIfam" id="NF000868">
    <property type="entry name" value="PRK00080.1"/>
    <property type="match status" value="1"/>
</dbReference>
<keyword evidence="8 9" id="KW-0234">DNA repair</keyword>
<dbReference type="GO" id="GO:0048476">
    <property type="term" value="C:Holliday junction resolvase complex"/>
    <property type="evidence" value="ECO:0007669"/>
    <property type="project" value="UniProtKB-UniRule"/>
</dbReference>
<feature type="region of interest" description="Disordered" evidence="10">
    <location>
        <begin position="331"/>
        <end position="353"/>
    </location>
</feature>
<keyword evidence="1 9" id="KW-0963">Cytoplasm</keyword>
<keyword evidence="3 9" id="KW-0227">DNA damage</keyword>
<comment type="caution">
    <text evidence="9">Lacks conserved residue(s) required for the propagation of feature annotation.</text>
</comment>
<comment type="catalytic activity">
    <reaction evidence="9">
        <text>ATP + H2O = ADP + phosphate + H(+)</text>
        <dbReference type="Rhea" id="RHEA:13065"/>
        <dbReference type="ChEBI" id="CHEBI:15377"/>
        <dbReference type="ChEBI" id="CHEBI:15378"/>
        <dbReference type="ChEBI" id="CHEBI:30616"/>
        <dbReference type="ChEBI" id="CHEBI:43474"/>
        <dbReference type="ChEBI" id="CHEBI:456216"/>
    </reaction>
</comment>
<feature type="binding site" evidence="9">
    <location>
        <position position="75"/>
    </location>
    <ligand>
        <name>ATP</name>
        <dbReference type="ChEBI" id="CHEBI:30616"/>
    </ligand>
</feature>
<evidence type="ECO:0000256" key="5">
    <source>
        <dbReference type="ARBA" id="ARBA00022840"/>
    </source>
</evidence>
<dbReference type="AlphaFoldDB" id="A0AAE3EH07"/>
<proteinExistence type="inferred from homology"/>
<feature type="binding site" evidence="9">
    <location>
        <begin position="136"/>
        <end position="138"/>
    </location>
    <ligand>
        <name>ATP</name>
        <dbReference type="ChEBI" id="CHEBI:30616"/>
    </ligand>
</feature>
<evidence type="ECO:0000313" key="13">
    <source>
        <dbReference type="Proteomes" id="UP001198163"/>
    </source>
</evidence>
<dbReference type="PANTHER" id="PTHR42848">
    <property type="match status" value="1"/>
</dbReference>
<dbReference type="HAMAP" id="MF_00016">
    <property type="entry name" value="DNA_HJ_migration_RuvB"/>
    <property type="match status" value="1"/>
</dbReference>
<dbReference type="EMBL" id="JAINWA010000003">
    <property type="protein sequence ID" value="MCD1654534.1"/>
    <property type="molecule type" value="Genomic_DNA"/>
</dbReference>
<dbReference type="Pfam" id="PF05496">
    <property type="entry name" value="RuvB_N"/>
    <property type="match status" value="1"/>
</dbReference>
<organism evidence="12 13">
    <name type="scientific">Teretinema zuelzerae</name>
    <dbReference type="NCBI Taxonomy" id="156"/>
    <lineage>
        <taxon>Bacteria</taxon>
        <taxon>Pseudomonadati</taxon>
        <taxon>Spirochaetota</taxon>
        <taxon>Spirochaetia</taxon>
        <taxon>Spirochaetales</taxon>
        <taxon>Treponemataceae</taxon>
        <taxon>Teretinema</taxon>
    </lineage>
</organism>
<evidence type="ECO:0000259" key="11">
    <source>
        <dbReference type="SMART" id="SM00382"/>
    </source>
</evidence>
<keyword evidence="4 9" id="KW-0378">Hydrolase</keyword>
<feature type="binding site" evidence="9">
    <location>
        <position position="74"/>
    </location>
    <ligand>
        <name>Mg(2+)</name>
        <dbReference type="ChEBI" id="CHEBI:18420"/>
    </ligand>
</feature>
<dbReference type="InterPro" id="IPR008824">
    <property type="entry name" value="RuvB-like_N"/>
</dbReference>
<dbReference type="Gene3D" id="3.40.50.300">
    <property type="entry name" value="P-loop containing nucleotide triphosphate hydrolases"/>
    <property type="match status" value="1"/>
</dbReference>
<evidence type="ECO:0000313" key="12">
    <source>
        <dbReference type="EMBL" id="MCD1654534.1"/>
    </source>
</evidence>